<gene>
    <name evidence="5" type="ORF">FRX48_08138</name>
</gene>
<dbReference type="GO" id="GO:0004497">
    <property type="term" value="F:monooxygenase activity"/>
    <property type="evidence" value="ECO:0007669"/>
    <property type="project" value="UniProtKB-KW"/>
</dbReference>
<dbReference type="EMBL" id="VXIT01000014">
    <property type="protein sequence ID" value="KAA6408396.1"/>
    <property type="molecule type" value="Genomic_DNA"/>
</dbReference>
<sequence length="333" mass="36740">MAPNAGKVYDSWGFDLDTVGGVDTIQLRHVDGPTVKTIWHDPLPDMRERWCEIALCASQELHTGLLKHLKATEGHPVKSSPETEIADIDCERGIIRTSEGSAMEKDLIVLANELEVPKCRFLDRITGKNHPLLDTDCSAYRYLRSAQEVLDGPETRPLFESQDDEICIFQNFAASTSIVTYLSQGGKTRGINVSRPGPASKGSKAGDAAHAMKPQQGQGASIAIESTGCLEVLCNGVGKEDVQSRLKLFDELRRRRCPPAQLFSNMPLGPNSYSWLLENIKPSWDPAKPLPSPGSRPLSKPYRDVFYGYNAREESEIALAEHQKQNSHLNGTT</sequence>
<comment type="caution">
    <text evidence="5">The sequence shown here is derived from an EMBL/GenBank/DDBJ whole genome shotgun (WGS) entry which is preliminary data.</text>
</comment>
<keyword evidence="2" id="KW-0560">Oxidoreductase</keyword>
<organism evidence="5 6">
    <name type="scientific">Lasallia pustulata</name>
    <dbReference type="NCBI Taxonomy" id="136370"/>
    <lineage>
        <taxon>Eukaryota</taxon>
        <taxon>Fungi</taxon>
        <taxon>Dikarya</taxon>
        <taxon>Ascomycota</taxon>
        <taxon>Pezizomycotina</taxon>
        <taxon>Lecanoromycetes</taxon>
        <taxon>OSLEUM clade</taxon>
        <taxon>Umbilicariomycetidae</taxon>
        <taxon>Umbilicariales</taxon>
        <taxon>Umbilicariaceae</taxon>
        <taxon>Lasallia</taxon>
    </lineage>
</organism>
<dbReference type="Proteomes" id="UP000324767">
    <property type="component" value="Unassembled WGS sequence"/>
</dbReference>
<dbReference type="Gene3D" id="3.50.50.60">
    <property type="entry name" value="FAD/NAD(P)-binding domain"/>
    <property type="match status" value="2"/>
</dbReference>
<evidence type="ECO:0000256" key="2">
    <source>
        <dbReference type="ARBA" id="ARBA00023002"/>
    </source>
</evidence>
<dbReference type="InterPro" id="IPR050493">
    <property type="entry name" value="FAD-dep_Monooxygenase_BioMet"/>
</dbReference>
<evidence type="ECO:0000256" key="4">
    <source>
        <dbReference type="SAM" id="MobiDB-lite"/>
    </source>
</evidence>
<dbReference type="Gene3D" id="3.30.9.30">
    <property type="match status" value="1"/>
</dbReference>
<dbReference type="InterPro" id="IPR036188">
    <property type="entry name" value="FAD/NAD-bd_sf"/>
</dbReference>
<evidence type="ECO:0000256" key="1">
    <source>
        <dbReference type="ARBA" id="ARBA00007992"/>
    </source>
</evidence>
<reference evidence="5 6" key="1">
    <citation type="submission" date="2019-09" db="EMBL/GenBank/DDBJ databases">
        <title>The hologenome of the rock-dwelling lichen Lasallia pustulata.</title>
        <authorList>
            <person name="Greshake Tzovaras B."/>
            <person name="Segers F."/>
            <person name="Bicker A."/>
            <person name="Dal Grande F."/>
            <person name="Otte J."/>
            <person name="Hankeln T."/>
            <person name="Schmitt I."/>
            <person name="Ebersberger I."/>
        </authorList>
    </citation>
    <scope>NUCLEOTIDE SEQUENCE [LARGE SCALE GENOMIC DNA]</scope>
    <source>
        <strain evidence="5">A1-1</strain>
    </source>
</reference>
<evidence type="ECO:0000256" key="3">
    <source>
        <dbReference type="ARBA" id="ARBA00023033"/>
    </source>
</evidence>
<evidence type="ECO:0000313" key="6">
    <source>
        <dbReference type="Proteomes" id="UP000324767"/>
    </source>
</evidence>
<proteinExistence type="inferred from homology"/>
<dbReference type="PANTHER" id="PTHR13789:SF215">
    <property type="entry name" value="FAD-BINDING DOMAIN-CONTAINING PROTEIN-RELATED"/>
    <property type="match status" value="1"/>
</dbReference>
<evidence type="ECO:0000313" key="5">
    <source>
        <dbReference type="EMBL" id="KAA6408396.1"/>
    </source>
</evidence>
<keyword evidence="3" id="KW-0503">Monooxygenase</keyword>
<name>A0A5M8PHR9_9LECA</name>
<protein>
    <submittedName>
        <fullName evidence="5">Salicylate hydroxylase</fullName>
    </submittedName>
</protein>
<dbReference type="OrthoDB" id="9993796at2759"/>
<feature type="region of interest" description="Disordered" evidence="4">
    <location>
        <begin position="190"/>
        <end position="212"/>
    </location>
</feature>
<dbReference type="AlphaFoldDB" id="A0A5M8PHR9"/>
<accession>A0A5M8PHR9</accession>
<comment type="similarity">
    <text evidence="1">Belongs to the paxM FAD-dependent monooxygenase family.</text>
</comment>
<dbReference type="SUPFAM" id="SSF51905">
    <property type="entry name" value="FAD/NAD(P)-binding domain"/>
    <property type="match status" value="1"/>
</dbReference>
<dbReference type="PANTHER" id="PTHR13789">
    <property type="entry name" value="MONOOXYGENASE"/>
    <property type="match status" value="1"/>
</dbReference>